<comment type="caution">
    <text evidence="1">The sequence shown here is derived from an EMBL/GenBank/DDBJ whole genome shotgun (WGS) entry which is preliminary data.</text>
</comment>
<dbReference type="EMBL" id="RBDX01000044">
    <property type="protein sequence ID" value="RKN03759.1"/>
    <property type="molecule type" value="Genomic_DNA"/>
</dbReference>
<dbReference type="Pfam" id="PF11512">
    <property type="entry name" value="Atu4866"/>
    <property type="match status" value="1"/>
</dbReference>
<dbReference type="OrthoDB" id="9810893at2"/>
<dbReference type="RefSeq" id="WP_120700483.1">
    <property type="nucleotide sequence ID" value="NZ_RBDX01000044.1"/>
</dbReference>
<dbReference type="SUPFAM" id="SSF51338">
    <property type="entry name" value="Composite domain of metallo-dependent hydrolases"/>
    <property type="match status" value="1"/>
</dbReference>
<accession>A0A3A9VSL5</accession>
<protein>
    <submittedName>
        <fullName evidence="1">Amidohydrolase</fullName>
    </submittedName>
</protein>
<evidence type="ECO:0000313" key="3">
    <source>
        <dbReference type="Proteomes" id="UP000268652"/>
    </source>
</evidence>
<dbReference type="InterPro" id="IPR038646">
    <property type="entry name" value="Atu4866-like_sf"/>
</dbReference>
<evidence type="ECO:0000313" key="1">
    <source>
        <dbReference type="EMBL" id="RKN03759.1"/>
    </source>
</evidence>
<dbReference type="Gene3D" id="2.30.40.10">
    <property type="entry name" value="Urease, subunit C, domain 1"/>
    <property type="match status" value="1"/>
</dbReference>
<gene>
    <name evidence="2" type="ORF">D7318_30480</name>
    <name evidence="1" type="ORF">D7319_30610</name>
</gene>
<sequence length="245" mass="25389">MTLAELRGTATLDRVRGAGHRPLLFAHATLHTADPLIGGFPRGDLLLGGDVVVGVGPGIITAAEDDDAVVIDCSGATIVPATIDAVTLAGRHASRSAARGSLAPGQPATFAVIARADADLGSAAADLVALSPAVLALVVDGAPVLWNGRWLTDAGPASVPGLDEGAGPDAQGRVGRWIDETGFLIQELTAEGRYTETRGGRPHAFDGTYRIEGDRIDYLDDLGFWAFGTFDGDTLRHAGYVMRRA</sequence>
<keyword evidence="3" id="KW-1185">Reference proteome</keyword>
<name>A0A3A9VSL5_9ACTN</name>
<dbReference type="Gene3D" id="2.40.128.290">
    <property type="entry name" value="Uncharacterised protein Atu4866, PF11512"/>
    <property type="match status" value="1"/>
</dbReference>
<dbReference type="GO" id="GO:0016810">
    <property type="term" value="F:hydrolase activity, acting on carbon-nitrogen (but not peptide) bonds"/>
    <property type="evidence" value="ECO:0007669"/>
    <property type="project" value="InterPro"/>
</dbReference>
<evidence type="ECO:0000313" key="4">
    <source>
        <dbReference type="Proteomes" id="UP000275024"/>
    </source>
</evidence>
<dbReference type="Proteomes" id="UP000275024">
    <property type="component" value="Unassembled WGS sequence"/>
</dbReference>
<dbReference type="Proteomes" id="UP000268652">
    <property type="component" value="Unassembled WGS sequence"/>
</dbReference>
<evidence type="ECO:0000313" key="2">
    <source>
        <dbReference type="EMBL" id="RKN13871.1"/>
    </source>
</evidence>
<dbReference type="InterPro" id="IPR020955">
    <property type="entry name" value="Uncharacterised_Atu4866"/>
</dbReference>
<dbReference type="InterPro" id="IPR011059">
    <property type="entry name" value="Metal-dep_hydrolase_composite"/>
</dbReference>
<reference evidence="3 4" key="1">
    <citation type="submission" date="2018-09" db="EMBL/GenBank/DDBJ databases">
        <title>Streptomyces sp. nov. DS1-2, an endophytic actinomycete isolated from roots of Dendrobium scabrilingue.</title>
        <authorList>
            <person name="Kuncharoen N."/>
            <person name="Kudo T."/>
            <person name="Ohkuma M."/>
            <person name="Yuki M."/>
            <person name="Tanasupawat S."/>
        </authorList>
    </citation>
    <scope>NUCLEOTIDE SEQUENCE [LARGE SCALE GENOMIC DNA]</scope>
    <source>
        <strain evidence="1 4">AZ1-7</strain>
        <strain evidence="2 3">DS1-2</strain>
    </source>
</reference>
<keyword evidence="1" id="KW-0378">Hydrolase</keyword>
<organism evidence="1 4">
    <name type="scientific">Streptomyces radicis</name>
    <dbReference type="NCBI Taxonomy" id="1750517"/>
    <lineage>
        <taxon>Bacteria</taxon>
        <taxon>Bacillati</taxon>
        <taxon>Actinomycetota</taxon>
        <taxon>Actinomycetes</taxon>
        <taxon>Kitasatosporales</taxon>
        <taxon>Streptomycetaceae</taxon>
        <taxon>Streptomyces</taxon>
    </lineage>
</organism>
<dbReference type="AlphaFoldDB" id="A0A3A9VSL5"/>
<dbReference type="EMBL" id="RBDY01000043">
    <property type="protein sequence ID" value="RKN13871.1"/>
    <property type="molecule type" value="Genomic_DNA"/>
</dbReference>
<proteinExistence type="predicted"/>